<reference evidence="2" key="1">
    <citation type="submission" date="2016-06" db="EMBL/GenBank/DDBJ databases">
        <title>Parallel loss of symbiosis genes in relatives of nitrogen-fixing non-legume Parasponia.</title>
        <authorList>
            <person name="Van Velzen R."/>
            <person name="Holmer R."/>
            <person name="Bu F."/>
            <person name="Rutten L."/>
            <person name="Van Zeijl A."/>
            <person name="Liu W."/>
            <person name="Santuari L."/>
            <person name="Cao Q."/>
            <person name="Sharma T."/>
            <person name="Shen D."/>
            <person name="Roswanjaya Y."/>
            <person name="Wardhani T."/>
            <person name="Kalhor M.S."/>
            <person name="Jansen J."/>
            <person name="Van den Hoogen J."/>
            <person name="Gungor B."/>
            <person name="Hartog M."/>
            <person name="Hontelez J."/>
            <person name="Verver J."/>
            <person name="Yang W.-C."/>
            <person name="Schijlen E."/>
            <person name="Repin R."/>
            <person name="Schilthuizen M."/>
            <person name="Schranz E."/>
            <person name="Heidstra R."/>
            <person name="Miyata K."/>
            <person name="Fedorova E."/>
            <person name="Kohlen W."/>
            <person name="Bisseling T."/>
            <person name="Smit S."/>
            <person name="Geurts R."/>
        </authorList>
    </citation>
    <scope>NUCLEOTIDE SEQUENCE [LARGE SCALE GENOMIC DNA]</scope>
    <source>
        <strain evidence="2">cv. RG33-2</strain>
    </source>
</reference>
<dbReference type="EMBL" id="JXTC01000108">
    <property type="protein sequence ID" value="PON88242.1"/>
    <property type="molecule type" value="Genomic_DNA"/>
</dbReference>
<proteinExistence type="predicted"/>
<dbReference type="Proteomes" id="UP000237000">
    <property type="component" value="Unassembled WGS sequence"/>
</dbReference>
<accession>A0A2P5ERU7</accession>
<evidence type="ECO:0000313" key="2">
    <source>
        <dbReference type="Proteomes" id="UP000237000"/>
    </source>
</evidence>
<comment type="caution">
    <text evidence="1">The sequence shown here is derived from an EMBL/GenBank/DDBJ whole genome shotgun (WGS) entry which is preliminary data.</text>
</comment>
<gene>
    <name evidence="1" type="ORF">TorRG33x02_160710</name>
</gene>
<evidence type="ECO:0000313" key="1">
    <source>
        <dbReference type="EMBL" id="PON88242.1"/>
    </source>
</evidence>
<organism evidence="1 2">
    <name type="scientific">Trema orientale</name>
    <name type="common">Charcoal tree</name>
    <name type="synonym">Celtis orientalis</name>
    <dbReference type="NCBI Taxonomy" id="63057"/>
    <lineage>
        <taxon>Eukaryota</taxon>
        <taxon>Viridiplantae</taxon>
        <taxon>Streptophyta</taxon>
        <taxon>Embryophyta</taxon>
        <taxon>Tracheophyta</taxon>
        <taxon>Spermatophyta</taxon>
        <taxon>Magnoliopsida</taxon>
        <taxon>eudicotyledons</taxon>
        <taxon>Gunneridae</taxon>
        <taxon>Pentapetalae</taxon>
        <taxon>rosids</taxon>
        <taxon>fabids</taxon>
        <taxon>Rosales</taxon>
        <taxon>Cannabaceae</taxon>
        <taxon>Trema</taxon>
    </lineage>
</organism>
<protein>
    <submittedName>
        <fullName evidence="1">Uncharacterized protein</fullName>
    </submittedName>
</protein>
<dbReference type="InParanoid" id="A0A2P5ERU7"/>
<dbReference type="OrthoDB" id="1660139at2759"/>
<keyword evidence="2" id="KW-1185">Reference proteome</keyword>
<sequence length="169" mass="19679">MAYLTRESRYRVIRKEQHEYHMAPREDTSEMITYEQIGKRYDHYHQQDFADHDLHFQKPYYHQQSHVGHKGPYLHATVVHDQQQPCAYRGPFVQTRIAPQGPHVQGTITQYRQGDQNYPQANMVSSQLVPQAMKKQGGAIDCNEAAKLYGGIVFTDYGTRINNKFPVRA</sequence>
<dbReference type="AlphaFoldDB" id="A0A2P5ERU7"/>
<name>A0A2P5ERU7_TREOI</name>